<accession>A0A7K1XZF9</accession>
<gene>
    <name evidence="2" type="ORF">GS398_12460</name>
</gene>
<name>A0A7K1XZF9_9SPHI</name>
<reference evidence="2 3" key="1">
    <citation type="submission" date="2019-11" db="EMBL/GenBank/DDBJ databases">
        <title>Pedobacter sp. HMF7056 Genome sequencing and assembly.</title>
        <authorList>
            <person name="Kang H."/>
            <person name="Kim H."/>
            <person name="Joh K."/>
        </authorList>
    </citation>
    <scope>NUCLEOTIDE SEQUENCE [LARGE SCALE GENOMIC DNA]</scope>
    <source>
        <strain evidence="2 3">HMF7056</strain>
    </source>
</reference>
<feature type="chain" id="PRO_5029580654" description="VCBS repeat-containing protein" evidence="1">
    <location>
        <begin position="20"/>
        <end position="210"/>
    </location>
</feature>
<proteinExistence type="predicted"/>
<dbReference type="InterPro" id="IPR038643">
    <property type="entry name" value="PliI_sf"/>
</dbReference>
<dbReference type="RefSeq" id="WP_160907138.1">
    <property type="nucleotide sequence ID" value="NZ_WVHS01000003.1"/>
</dbReference>
<dbReference type="AlphaFoldDB" id="A0A7K1XZF9"/>
<organism evidence="2 3">
    <name type="scientific">Hufsiella ginkgonis</name>
    <dbReference type="NCBI Taxonomy" id="2695274"/>
    <lineage>
        <taxon>Bacteria</taxon>
        <taxon>Pseudomonadati</taxon>
        <taxon>Bacteroidota</taxon>
        <taxon>Sphingobacteriia</taxon>
        <taxon>Sphingobacteriales</taxon>
        <taxon>Sphingobacteriaceae</taxon>
        <taxon>Hufsiella</taxon>
    </lineage>
</organism>
<dbReference type="Gene3D" id="2.40.128.460">
    <property type="entry name" value="Periplasmic lysozyme inhibitor of I-type lysozyme"/>
    <property type="match status" value="1"/>
</dbReference>
<sequence length="210" mass="23215">MKKISFFIAAAAASLMASCAGDDKGKVVAEQVIKEPALTAPFRFHKAIEVKPGLTFDVLSWGRGSESSGSFLILRSDSTHLEYRSTEGKLDGRVEDAWNMDMDSDGNPEIFIQSKGEGEGSYLNLYVYEFNNSGSAQPLKFPELTAATRKLYRGMDSVYVKDGKLRRDFPLFGESDPAGKPSAGKKQVEYSLRNNTFTIKEVENDTTRSK</sequence>
<dbReference type="Proteomes" id="UP000451233">
    <property type="component" value="Unassembled WGS sequence"/>
</dbReference>
<evidence type="ECO:0000313" key="3">
    <source>
        <dbReference type="Proteomes" id="UP000451233"/>
    </source>
</evidence>
<protein>
    <recommendedName>
        <fullName evidence="4">VCBS repeat-containing protein</fullName>
    </recommendedName>
</protein>
<evidence type="ECO:0000256" key="1">
    <source>
        <dbReference type="SAM" id="SignalP"/>
    </source>
</evidence>
<keyword evidence="3" id="KW-1185">Reference proteome</keyword>
<keyword evidence="1" id="KW-0732">Signal</keyword>
<evidence type="ECO:0008006" key="4">
    <source>
        <dbReference type="Google" id="ProtNLM"/>
    </source>
</evidence>
<dbReference type="PROSITE" id="PS51257">
    <property type="entry name" value="PROKAR_LIPOPROTEIN"/>
    <property type="match status" value="1"/>
</dbReference>
<dbReference type="EMBL" id="WVHS01000003">
    <property type="protein sequence ID" value="MXV16119.1"/>
    <property type="molecule type" value="Genomic_DNA"/>
</dbReference>
<feature type="signal peptide" evidence="1">
    <location>
        <begin position="1"/>
        <end position="19"/>
    </location>
</feature>
<evidence type="ECO:0000313" key="2">
    <source>
        <dbReference type="EMBL" id="MXV16119.1"/>
    </source>
</evidence>
<comment type="caution">
    <text evidence="2">The sequence shown here is derived from an EMBL/GenBank/DDBJ whole genome shotgun (WGS) entry which is preliminary data.</text>
</comment>